<keyword evidence="9" id="KW-1185">Reference proteome</keyword>
<evidence type="ECO:0000256" key="5">
    <source>
        <dbReference type="RuleBase" id="RU361145"/>
    </source>
</evidence>
<dbReference type="PANTHER" id="PTHR11431:SF47">
    <property type="entry name" value="FERRITIN LIGHT CHAIN"/>
    <property type="match status" value="1"/>
</dbReference>
<evidence type="ECO:0000313" key="9">
    <source>
        <dbReference type="Proteomes" id="UP000472274"/>
    </source>
</evidence>
<reference evidence="8" key="1">
    <citation type="submission" date="2025-08" db="UniProtKB">
        <authorList>
            <consortium name="Ensembl"/>
        </authorList>
    </citation>
    <scope>IDENTIFICATION</scope>
</reference>
<accession>A0A674IR64</accession>
<reference evidence="8" key="2">
    <citation type="submission" date="2025-09" db="UniProtKB">
        <authorList>
            <consortium name="Ensembl"/>
        </authorList>
    </citation>
    <scope>IDENTIFICATION</scope>
</reference>
<evidence type="ECO:0000256" key="2">
    <source>
        <dbReference type="ARBA" id="ARBA00022434"/>
    </source>
</evidence>
<dbReference type="InterPro" id="IPR008331">
    <property type="entry name" value="Ferritin_DPS_dom"/>
</dbReference>
<dbReference type="InterPro" id="IPR009040">
    <property type="entry name" value="Ferritin-like_diiron"/>
</dbReference>
<dbReference type="Ensembl" id="ENSTMTT00000012393.1">
    <property type="protein sequence ID" value="ENSTMTP00000011986.1"/>
    <property type="gene ID" value="ENSTMTG00000008678.1"/>
</dbReference>
<dbReference type="GO" id="GO:0006879">
    <property type="term" value="P:intracellular iron ion homeostasis"/>
    <property type="evidence" value="ECO:0007669"/>
    <property type="project" value="UniProtKB-KW"/>
</dbReference>
<feature type="compositionally biased region" description="Gly residues" evidence="6">
    <location>
        <begin position="88"/>
        <end position="97"/>
    </location>
</feature>
<evidence type="ECO:0000256" key="3">
    <source>
        <dbReference type="ARBA" id="ARBA00022723"/>
    </source>
</evidence>
<keyword evidence="4 5" id="KW-0408">Iron</keyword>
<dbReference type="Gene3D" id="1.20.1260.10">
    <property type="match status" value="1"/>
</dbReference>
<dbReference type="GO" id="GO:0008199">
    <property type="term" value="F:ferric iron binding"/>
    <property type="evidence" value="ECO:0007669"/>
    <property type="project" value="InterPro"/>
</dbReference>
<evidence type="ECO:0000256" key="4">
    <source>
        <dbReference type="ARBA" id="ARBA00023004"/>
    </source>
</evidence>
<evidence type="ECO:0000313" key="8">
    <source>
        <dbReference type="Ensembl" id="ENSTMTP00000011986.1"/>
    </source>
</evidence>
<dbReference type="InterPro" id="IPR009078">
    <property type="entry name" value="Ferritin-like_SF"/>
</dbReference>
<dbReference type="PROSITE" id="PS50905">
    <property type="entry name" value="FERRITIN_LIKE"/>
    <property type="match status" value="1"/>
</dbReference>
<dbReference type="GO" id="GO:0006826">
    <property type="term" value="P:iron ion transport"/>
    <property type="evidence" value="ECO:0007669"/>
    <property type="project" value="InterPro"/>
</dbReference>
<keyword evidence="3 5" id="KW-0479">Metal-binding</keyword>
<feature type="region of interest" description="Disordered" evidence="6">
    <location>
        <begin position="70"/>
        <end position="146"/>
    </location>
</feature>
<proteinExistence type="inferred from homology"/>
<feature type="compositionally biased region" description="Low complexity" evidence="6">
    <location>
        <begin position="108"/>
        <end position="118"/>
    </location>
</feature>
<dbReference type="AlphaFoldDB" id="A0A674IR64"/>
<comment type="similarity">
    <text evidence="1 5">Belongs to the ferritin family.</text>
</comment>
<protein>
    <recommendedName>
        <fullName evidence="5">Ferritin</fullName>
    </recommendedName>
</protein>
<keyword evidence="2 5" id="KW-0409">Iron storage</keyword>
<dbReference type="GO" id="GO:0005737">
    <property type="term" value="C:cytoplasm"/>
    <property type="evidence" value="ECO:0007669"/>
    <property type="project" value="TreeGrafter"/>
</dbReference>
<dbReference type="SUPFAM" id="SSF47240">
    <property type="entry name" value="Ferritin-like"/>
    <property type="match status" value="1"/>
</dbReference>
<sequence length="146" mass="15894">MSSQIRQNYDPESEAGTNRLVNQLLRASYSYQSLGYFFNRDDVALAHFFEFFRHLSGEKREQAERLLGFQNRRGGPHPPAAHPETGAGRVGEWGGRHGLCPEAGENRQPGAAGPAQGGHEPRGPPHVRFPGDPLPGRGGEAPEEAG</sequence>
<dbReference type="InterPro" id="IPR001519">
    <property type="entry name" value="Ferritin"/>
</dbReference>
<dbReference type="InterPro" id="IPR012347">
    <property type="entry name" value="Ferritin-like"/>
</dbReference>
<feature type="domain" description="Ferritin-like diiron" evidence="7">
    <location>
        <begin position="7"/>
        <end position="146"/>
    </location>
</feature>
<dbReference type="GeneTree" id="ENSGT00950000182841"/>
<dbReference type="Proteomes" id="UP000472274">
    <property type="component" value="Unplaced"/>
</dbReference>
<dbReference type="PANTHER" id="PTHR11431">
    <property type="entry name" value="FERRITIN"/>
    <property type="match status" value="1"/>
</dbReference>
<comment type="function">
    <text evidence="5">Stores iron in a soluble, non-toxic, readily available form. Important for iron homeostasis. Iron is taken up in the ferrous form and deposited as ferric hydroxides after oxidation.</text>
</comment>
<dbReference type="GO" id="GO:0008198">
    <property type="term" value="F:ferrous iron binding"/>
    <property type="evidence" value="ECO:0007669"/>
    <property type="project" value="TreeGrafter"/>
</dbReference>
<evidence type="ECO:0000256" key="1">
    <source>
        <dbReference type="ARBA" id="ARBA00007513"/>
    </source>
</evidence>
<name>A0A674IR64_9SAUR</name>
<gene>
    <name evidence="8" type="primary">LOC112117047</name>
</gene>
<dbReference type="Pfam" id="PF00210">
    <property type="entry name" value="Ferritin"/>
    <property type="match status" value="1"/>
</dbReference>
<evidence type="ECO:0000256" key="6">
    <source>
        <dbReference type="SAM" id="MobiDB-lite"/>
    </source>
</evidence>
<evidence type="ECO:0000259" key="7">
    <source>
        <dbReference type="PROSITE" id="PS50905"/>
    </source>
</evidence>
<organism evidence="8 9">
    <name type="scientific">Terrapene triunguis</name>
    <name type="common">Three-toed box turtle</name>
    <dbReference type="NCBI Taxonomy" id="2587831"/>
    <lineage>
        <taxon>Eukaryota</taxon>
        <taxon>Metazoa</taxon>
        <taxon>Chordata</taxon>
        <taxon>Craniata</taxon>
        <taxon>Vertebrata</taxon>
        <taxon>Euteleostomi</taxon>
        <taxon>Archelosauria</taxon>
        <taxon>Testudinata</taxon>
        <taxon>Testudines</taxon>
        <taxon>Cryptodira</taxon>
        <taxon>Durocryptodira</taxon>
        <taxon>Testudinoidea</taxon>
        <taxon>Emydidae</taxon>
        <taxon>Terrapene</taxon>
    </lineage>
</organism>
<dbReference type="InParanoid" id="A0A674IR64"/>